<sequence length="651" mass="70457">MDASPPLAADPVGELFEPAGALAEVLPGFVPRPQQRAMAEAVAETLAANGTLVVEAGTGVGKTLGYLLPAVASGGKVIVSTGTKNLQDQLFRKDLPVVRRVLGRGVDACLLKGRANYLCLYRLKQYADLSAGRGSEDAIQVQQIVDWSRVTREGDIAELSSVPEGAVVWPRVTSTADNCLGQECPDYTDCHVVQARRRAQEAEVVVINHHLFCADLALKEEGVGEILPSANAFVLDEAHQLPEIATQFFGLSVGSRQISELARDAIAAQLAETPETPELRTRAQDLEYAVRDLRARLGAEGQRTGWDDLADEETQAALSAVSTALDALRADLDRVAERGKALQALARRAQALRERLDQFMEPEEDAIRWVETFQRSFALNITPLDVAGTFAKHKARYPAAWVFTSATLAVGEDFVHFTAQLGLGQPRTLRLGSPYDFAHQACIYRPTGLPAPNAPHYTEAMVRAVRPVIEANPGGTFLLFTSHRALQAAARLLGDLGDRPLLVQGSASRRELIERFREAGNAVLLGAQSFWEGVDVQGEALSCVILDRLPFAAPDDPLLKARAEAIRARGGNPFREQFLPRAVIAFKQGIGRLIRDNHDRGVLVLCDPRLGQMSYGCVFLDSLPPAPTVREIGAVRDFFVAGNVHGAGDAP</sequence>
<keyword evidence="1" id="KW-0547">Nucleotide-binding</keyword>
<dbReference type="PROSITE" id="PS51193">
    <property type="entry name" value="HELICASE_ATP_BIND_2"/>
    <property type="match status" value="1"/>
</dbReference>
<evidence type="ECO:0000256" key="3">
    <source>
        <dbReference type="ARBA" id="ARBA00022840"/>
    </source>
</evidence>
<dbReference type="GO" id="GO:0003678">
    <property type="term" value="F:DNA helicase activity"/>
    <property type="evidence" value="ECO:0007669"/>
    <property type="project" value="TreeGrafter"/>
</dbReference>
<evidence type="ECO:0000256" key="4">
    <source>
        <dbReference type="ARBA" id="ARBA00038058"/>
    </source>
</evidence>
<dbReference type="InterPro" id="IPR014013">
    <property type="entry name" value="Helic_SF1/SF2_ATP-bd_DinG/Rad3"/>
</dbReference>
<evidence type="ECO:0000256" key="1">
    <source>
        <dbReference type="ARBA" id="ARBA00022741"/>
    </source>
</evidence>
<dbReference type="Gene3D" id="3.40.50.300">
    <property type="entry name" value="P-loop containing nucleotide triphosphate hydrolases"/>
    <property type="match status" value="2"/>
</dbReference>
<feature type="domain" description="Helicase ATP-binding" evidence="5">
    <location>
        <begin position="21"/>
        <end position="293"/>
    </location>
</feature>
<dbReference type="Proteomes" id="UP000095342">
    <property type="component" value="Chromosome"/>
</dbReference>
<dbReference type="AlphaFoldDB" id="A0A1D8KC41"/>
<evidence type="ECO:0000259" key="5">
    <source>
        <dbReference type="PROSITE" id="PS51193"/>
    </source>
</evidence>
<keyword evidence="7" id="KW-1185">Reference proteome</keyword>
<dbReference type="GO" id="GO:0005524">
    <property type="term" value="F:ATP binding"/>
    <property type="evidence" value="ECO:0007669"/>
    <property type="project" value="UniProtKB-KW"/>
</dbReference>
<dbReference type="RefSeq" id="WP_070074060.1">
    <property type="nucleotide sequence ID" value="NZ_CP017448.1"/>
</dbReference>
<dbReference type="SUPFAM" id="SSF52540">
    <property type="entry name" value="P-loop containing nucleoside triphosphate hydrolases"/>
    <property type="match status" value="2"/>
</dbReference>
<accession>A0A1D8KC41</accession>
<protein>
    <submittedName>
        <fullName evidence="6">Helicase</fullName>
    </submittedName>
</protein>
<dbReference type="InterPro" id="IPR011545">
    <property type="entry name" value="DEAD/DEAH_box_helicase_dom"/>
</dbReference>
<reference evidence="6 7" key="1">
    <citation type="submission" date="2016-09" db="EMBL/GenBank/DDBJ databases">
        <title>Acidihalobacter prosperus V6 (DSM14174).</title>
        <authorList>
            <person name="Khaleque H.N."/>
            <person name="Ramsay J.P."/>
            <person name="Murphy R.J.T."/>
            <person name="Kaksonen A.H."/>
            <person name="Boxall N.J."/>
            <person name="Watkin E.L.J."/>
        </authorList>
    </citation>
    <scope>NUCLEOTIDE SEQUENCE [LARGE SCALE GENOMIC DNA]</scope>
    <source>
        <strain evidence="6 7">V6</strain>
    </source>
</reference>
<dbReference type="GO" id="GO:0003676">
    <property type="term" value="F:nucleic acid binding"/>
    <property type="evidence" value="ECO:0007669"/>
    <property type="project" value="InterPro"/>
</dbReference>
<dbReference type="EMBL" id="CP017448">
    <property type="protein sequence ID" value="AOV18535.1"/>
    <property type="molecule type" value="Genomic_DNA"/>
</dbReference>
<dbReference type="SMART" id="SM00491">
    <property type="entry name" value="HELICc2"/>
    <property type="match status" value="1"/>
</dbReference>
<dbReference type="InterPro" id="IPR006555">
    <property type="entry name" value="ATP-dep_Helicase_C"/>
</dbReference>
<keyword evidence="3" id="KW-0067">ATP-binding</keyword>
<dbReference type="GO" id="GO:0006281">
    <property type="term" value="P:DNA repair"/>
    <property type="evidence" value="ECO:0007669"/>
    <property type="project" value="TreeGrafter"/>
</dbReference>
<keyword evidence="6" id="KW-0347">Helicase</keyword>
<name>A0A1D8KC41_9GAMM</name>
<dbReference type="KEGG" id="aaeo:BJI67_08940"/>
<dbReference type="Pfam" id="PF13307">
    <property type="entry name" value="Helicase_C_2"/>
    <property type="match status" value="1"/>
</dbReference>
<keyword evidence="2" id="KW-0378">Hydrolase</keyword>
<evidence type="ECO:0000256" key="2">
    <source>
        <dbReference type="ARBA" id="ARBA00022801"/>
    </source>
</evidence>
<evidence type="ECO:0000313" key="6">
    <source>
        <dbReference type="EMBL" id="AOV18535.1"/>
    </source>
</evidence>
<dbReference type="PANTHER" id="PTHR11472">
    <property type="entry name" value="DNA REPAIR DEAD HELICASE RAD3/XP-D SUBFAMILY MEMBER"/>
    <property type="match status" value="1"/>
</dbReference>
<dbReference type="InterPro" id="IPR027417">
    <property type="entry name" value="P-loop_NTPase"/>
</dbReference>
<proteinExistence type="inferred from homology"/>
<organism evidence="6 7">
    <name type="scientific">Acidihalobacter aeolianus</name>
    <dbReference type="NCBI Taxonomy" id="2792603"/>
    <lineage>
        <taxon>Bacteria</taxon>
        <taxon>Pseudomonadati</taxon>
        <taxon>Pseudomonadota</taxon>
        <taxon>Gammaproteobacteria</taxon>
        <taxon>Chromatiales</taxon>
        <taxon>Ectothiorhodospiraceae</taxon>
        <taxon>Acidihalobacter</taxon>
    </lineage>
</organism>
<gene>
    <name evidence="6" type="ORF">BJI67_08940</name>
</gene>
<dbReference type="Pfam" id="PF00270">
    <property type="entry name" value="DEAD"/>
    <property type="match status" value="1"/>
</dbReference>
<dbReference type="GO" id="GO:0016818">
    <property type="term" value="F:hydrolase activity, acting on acid anhydrides, in phosphorus-containing anhydrides"/>
    <property type="evidence" value="ECO:0007669"/>
    <property type="project" value="InterPro"/>
</dbReference>
<dbReference type="PANTHER" id="PTHR11472:SF34">
    <property type="entry name" value="REGULATOR OF TELOMERE ELONGATION HELICASE 1"/>
    <property type="match status" value="1"/>
</dbReference>
<evidence type="ECO:0000313" key="7">
    <source>
        <dbReference type="Proteomes" id="UP000095342"/>
    </source>
</evidence>
<dbReference type="InterPro" id="IPR045028">
    <property type="entry name" value="DinG/Rad3-like"/>
</dbReference>
<comment type="similarity">
    <text evidence="4">Belongs to the helicase family. DinG subfamily.</text>
</comment>